<proteinExistence type="predicted"/>
<dbReference type="Proteomes" id="UP001150581">
    <property type="component" value="Unassembled WGS sequence"/>
</dbReference>
<evidence type="ECO:0000313" key="1">
    <source>
        <dbReference type="EMBL" id="KAJ1897367.1"/>
    </source>
</evidence>
<gene>
    <name evidence="1" type="ORF">LPJ66_003412</name>
</gene>
<sequence>MRSLPIHIFRVPEQGSAGDIALTNSFHMQLDWFDAIRLDVLSDTMAVAANSKLHVQTVVRPLQKGQMLANVEIRIYEKTRVKCAVDRFGDPHEGKHIICQSQQPTDDPDGVMRALPLHQEHCLNLTLNIPKVFYGVQYDVETISLSIRHELVLTATVLDDLQQPHYLKISSPVLVVPNAALGLSFVELPTYKNSTFDRLILGNGYNSLHDPPNYHSIPPSYHSKDSLGPKSRSICRHFSWL</sequence>
<dbReference type="EMBL" id="JANBPG010000341">
    <property type="protein sequence ID" value="KAJ1897367.1"/>
    <property type="molecule type" value="Genomic_DNA"/>
</dbReference>
<comment type="caution">
    <text evidence="1">The sequence shown here is derived from an EMBL/GenBank/DDBJ whole genome shotgun (WGS) entry which is preliminary data.</text>
</comment>
<organism evidence="1 2">
    <name type="scientific">Kickxella alabastrina</name>
    <dbReference type="NCBI Taxonomy" id="61397"/>
    <lineage>
        <taxon>Eukaryota</taxon>
        <taxon>Fungi</taxon>
        <taxon>Fungi incertae sedis</taxon>
        <taxon>Zoopagomycota</taxon>
        <taxon>Kickxellomycotina</taxon>
        <taxon>Kickxellomycetes</taxon>
        <taxon>Kickxellales</taxon>
        <taxon>Kickxellaceae</taxon>
        <taxon>Kickxella</taxon>
    </lineage>
</organism>
<protein>
    <submittedName>
        <fullName evidence="1">Uncharacterized protein</fullName>
    </submittedName>
</protein>
<name>A0ACC1INU0_9FUNG</name>
<keyword evidence="2" id="KW-1185">Reference proteome</keyword>
<reference evidence="1" key="1">
    <citation type="submission" date="2022-07" db="EMBL/GenBank/DDBJ databases">
        <title>Phylogenomic reconstructions and comparative analyses of Kickxellomycotina fungi.</title>
        <authorList>
            <person name="Reynolds N.K."/>
            <person name="Stajich J.E."/>
            <person name="Barry K."/>
            <person name="Grigoriev I.V."/>
            <person name="Crous P."/>
            <person name="Smith M.E."/>
        </authorList>
    </citation>
    <scope>NUCLEOTIDE SEQUENCE</scope>
    <source>
        <strain evidence="1">Benny 63K</strain>
    </source>
</reference>
<accession>A0ACC1INU0</accession>
<evidence type="ECO:0000313" key="2">
    <source>
        <dbReference type="Proteomes" id="UP001150581"/>
    </source>
</evidence>